<dbReference type="InterPro" id="IPR006016">
    <property type="entry name" value="UspA"/>
</dbReference>
<evidence type="ECO:0000259" key="1">
    <source>
        <dbReference type="Pfam" id="PF00582"/>
    </source>
</evidence>
<dbReference type="AlphaFoldDB" id="A0A7V0XFI4"/>
<sequence length="137" mass="14793">MMQLERLILYVLPGREGEAAAGWALALARRLGARVFAVHAVDDREQTAGDQESEEAAWKILYEVEDDAFEEDVKLSLVLEQGDPVERLVEVVAGYSGDLVVVPAGAFPPAELVRRSPAPVVFVGSAAAEAARGFKEE</sequence>
<gene>
    <name evidence="2" type="ORF">ENN51_05270</name>
</gene>
<organism evidence="2">
    <name type="scientific">candidate division WOR-3 bacterium</name>
    <dbReference type="NCBI Taxonomy" id="2052148"/>
    <lineage>
        <taxon>Bacteria</taxon>
        <taxon>Bacteria division WOR-3</taxon>
    </lineage>
</organism>
<protein>
    <submittedName>
        <fullName evidence="2">Universal stress protein</fullName>
    </submittedName>
</protein>
<dbReference type="EMBL" id="DSBX01000201">
    <property type="protein sequence ID" value="HDQ99680.1"/>
    <property type="molecule type" value="Genomic_DNA"/>
</dbReference>
<name>A0A7V0XFI4_UNCW3</name>
<dbReference type="Pfam" id="PF00582">
    <property type="entry name" value="Usp"/>
    <property type="match status" value="1"/>
</dbReference>
<evidence type="ECO:0000313" key="2">
    <source>
        <dbReference type="EMBL" id="HDQ99680.1"/>
    </source>
</evidence>
<comment type="caution">
    <text evidence="2">The sequence shown here is derived from an EMBL/GenBank/DDBJ whole genome shotgun (WGS) entry which is preliminary data.</text>
</comment>
<reference evidence="2" key="1">
    <citation type="journal article" date="2020" name="mSystems">
        <title>Genome- and Community-Level Interaction Insights into Carbon Utilization and Element Cycling Functions of Hydrothermarchaeota in Hydrothermal Sediment.</title>
        <authorList>
            <person name="Zhou Z."/>
            <person name="Liu Y."/>
            <person name="Xu W."/>
            <person name="Pan J."/>
            <person name="Luo Z.H."/>
            <person name="Li M."/>
        </authorList>
    </citation>
    <scope>NUCLEOTIDE SEQUENCE [LARGE SCALE GENOMIC DNA]</scope>
    <source>
        <strain evidence="2">SpSt-1182</strain>
    </source>
</reference>
<accession>A0A7V0XFI4</accession>
<feature type="domain" description="UspA" evidence="1">
    <location>
        <begin position="8"/>
        <end position="106"/>
    </location>
</feature>
<dbReference type="Gene3D" id="3.40.50.12370">
    <property type="match status" value="1"/>
</dbReference>
<dbReference type="Proteomes" id="UP000885672">
    <property type="component" value="Unassembled WGS sequence"/>
</dbReference>
<dbReference type="SUPFAM" id="SSF52402">
    <property type="entry name" value="Adenine nucleotide alpha hydrolases-like"/>
    <property type="match status" value="1"/>
</dbReference>
<proteinExistence type="predicted"/>